<gene>
    <name evidence="1" type="ORF">DW272_02780</name>
</gene>
<reference evidence="1 2" key="1">
    <citation type="submission" date="2018-08" db="EMBL/GenBank/DDBJ databases">
        <title>A genome reference for cultivated species of the human gut microbiota.</title>
        <authorList>
            <person name="Zou Y."/>
            <person name="Xue W."/>
            <person name="Luo G."/>
        </authorList>
    </citation>
    <scope>NUCLEOTIDE SEQUENCE [LARGE SCALE GENOMIC DNA]</scope>
    <source>
        <strain evidence="1 2">AM22-9LB</strain>
    </source>
</reference>
<name>A0A414SKP5_9FIRM</name>
<protein>
    <submittedName>
        <fullName evidence="1">Uncharacterized protein</fullName>
    </submittedName>
</protein>
<accession>A0A414SKP5</accession>
<dbReference type="Proteomes" id="UP000284220">
    <property type="component" value="Unassembled WGS sequence"/>
</dbReference>
<evidence type="ECO:0000313" key="1">
    <source>
        <dbReference type="EMBL" id="RHG20148.1"/>
    </source>
</evidence>
<organism evidence="1 2">
    <name type="scientific">Blautia obeum</name>
    <dbReference type="NCBI Taxonomy" id="40520"/>
    <lineage>
        <taxon>Bacteria</taxon>
        <taxon>Bacillati</taxon>
        <taxon>Bacillota</taxon>
        <taxon>Clostridia</taxon>
        <taxon>Lachnospirales</taxon>
        <taxon>Lachnospiraceae</taxon>
        <taxon>Blautia</taxon>
    </lineage>
</organism>
<comment type="caution">
    <text evidence="1">The sequence shown here is derived from an EMBL/GenBank/DDBJ whole genome shotgun (WGS) entry which is preliminary data.</text>
</comment>
<sequence length="157" mass="18056">MNNLTISDAIQILDPKTTSDAIREIEYYGGLAGKKRAIEAVNQACEMACSMMRAYRKDMHMLYKITRITHTGTYGKEGTDRTDGRYPLRIGRIVEMRYDSIGIGIPMTLNYIRDSDGMPLRFNYIRTSDVVSKSKNNNKVVITTRNSVFEFEEYEEE</sequence>
<dbReference type="RefSeq" id="WP_118197471.1">
    <property type="nucleotide sequence ID" value="NZ_QRHZ01000001.1"/>
</dbReference>
<evidence type="ECO:0000313" key="2">
    <source>
        <dbReference type="Proteomes" id="UP000284220"/>
    </source>
</evidence>
<proteinExistence type="predicted"/>
<dbReference type="EMBL" id="QRHZ01000001">
    <property type="protein sequence ID" value="RHG20148.1"/>
    <property type="molecule type" value="Genomic_DNA"/>
</dbReference>
<dbReference type="AlphaFoldDB" id="A0A414SKP5"/>